<reference evidence="8" key="1">
    <citation type="submission" date="2015-09" db="EMBL/GenBank/DDBJ databases">
        <title>Scylla olivacea transcriptome.</title>
        <authorList>
            <person name="Ikhwanuddin M."/>
        </authorList>
    </citation>
    <scope>NUCLEOTIDE SEQUENCE</scope>
</reference>
<sequence>MMHYLLISKDGNVQFSHYFTHSSPSSHSTTEARVIAKCMSADRDACHFLEDGPHTLVFRWFGPCMFVVAADQSENELMIYEFLSLYVNALHKYFGKFSEKHILLNIERLHMVLEEMVVAGELLEPSIRNALSPIQMLDTISSR</sequence>
<evidence type="ECO:0000256" key="1">
    <source>
        <dbReference type="ARBA" id="ARBA00004308"/>
    </source>
</evidence>
<evidence type="ECO:0000256" key="2">
    <source>
        <dbReference type="ARBA" id="ARBA00006972"/>
    </source>
</evidence>
<dbReference type="EMBL" id="GDRN01052882">
    <property type="protein sequence ID" value="JAI66229.1"/>
    <property type="molecule type" value="Transcribed_RNA"/>
</dbReference>
<comment type="subcellular location">
    <subcellularLocation>
        <location evidence="1">Endomembrane system</location>
    </subcellularLocation>
</comment>
<evidence type="ECO:0000259" key="7">
    <source>
        <dbReference type="Pfam" id="PF01217"/>
    </source>
</evidence>
<dbReference type="SUPFAM" id="SSF64356">
    <property type="entry name" value="SNARE-like"/>
    <property type="match status" value="1"/>
</dbReference>
<evidence type="ECO:0000256" key="3">
    <source>
        <dbReference type="ARBA" id="ARBA00022448"/>
    </source>
</evidence>
<dbReference type="Pfam" id="PF01217">
    <property type="entry name" value="Clat_adaptor_s"/>
    <property type="match status" value="1"/>
</dbReference>
<evidence type="ECO:0000256" key="5">
    <source>
        <dbReference type="ARBA" id="ARBA00023136"/>
    </source>
</evidence>
<dbReference type="GO" id="GO:0012505">
    <property type="term" value="C:endomembrane system"/>
    <property type="evidence" value="ECO:0007669"/>
    <property type="project" value="UniProtKB-SubCell"/>
</dbReference>
<keyword evidence="4 6" id="KW-0653">Protein transport</keyword>
<accession>A0A0P4WJD9</accession>
<feature type="domain" description="AP complex mu/sigma subunit" evidence="7">
    <location>
        <begin position="2"/>
        <end position="139"/>
    </location>
</feature>
<proteinExistence type="inferred from homology"/>
<keyword evidence="3 6" id="KW-0813">Transport</keyword>
<dbReference type="EMBL" id="GDRN01052881">
    <property type="protein sequence ID" value="JAI66230.1"/>
    <property type="molecule type" value="Transcribed_RNA"/>
</dbReference>
<comment type="similarity">
    <text evidence="2 6">Belongs to the adaptor complexes small subunit family.</text>
</comment>
<evidence type="ECO:0000313" key="8">
    <source>
        <dbReference type="EMBL" id="JAI66230.1"/>
    </source>
</evidence>
<name>A0A0P4WJD9_SCYOL</name>
<dbReference type="PANTHER" id="PTHR11753">
    <property type="entry name" value="ADAPTOR COMPLEXES SMALL SUBUNIT FAMILY"/>
    <property type="match status" value="1"/>
</dbReference>
<evidence type="ECO:0000256" key="6">
    <source>
        <dbReference type="PIRNR" id="PIRNR015588"/>
    </source>
</evidence>
<protein>
    <recommendedName>
        <fullName evidence="6">AP complex subunit sigma</fullName>
    </recommendedName>
</protein>
<dbReference type="GO" id="GO:0006886">
    <property type="term" value="P:intracellular protein transport"/>
    <property type="evidence" value="ECO:0007669"/>
    <property type="project" value="UniProtKB-UniRule"/>
</dbReference>
<dbReference type="PIRSF" id="PIRSF015588">
    <property type="entry name" value="AP_complex_sigma"/>
    <property type="match status" value="1"/>
</dbReference>
<dbReference type="InterPro" id="IPR016635">
    <property type="entry name" value="AP_complex_ssu"/>
</dbReference>
<dbReference type="InterPro" id="IPR011012">
    <property type="entry name" value="Longin-like_dom_sf"/>
</dbReference>
<evidence type="ECO:0000256" key="4">
    <source>
        <dbReference type="ARBA" id="ARBA00022927"/>
    </source>
</evidence>
<dbReference type="InterPro" id="IPR022775">
    <property type="entry name" value="AP_mu_sigma_su"/>
</dbReference>
<keyword evidence="5 6" id="KW-0472">Membrane</keyword>
<dbReference type="Gene3D" id="3.30.450.60">
    <property type="match status" value="1"/>
</dbReference>
<dbReference type="AlphaFoldDB" id="A0A0P4WJD9"/>
<organism evidence="8">
    <name type="scientific">Scylla olivacea</name>
    <name type="common">Orange mud crab</name>
    <name type="synonym">Cancer olivacea</name>
    <dbReference type="NCBI Taxonomy" id="85551"/>
    <lineage>
        <taxon>Eukaryota</taxon>
        <taxon>Metazoa</taxon>
        <taxon>Ecdysozoa</taxon>
        <taxon>Arthropoda</taxon>
        <taxon>Crustacea</taxon>
        <taxon>Multicrustacea</taxon>
        <taxon>Malacostraca</taxon>
        <taxon>Eumalacostraca</taxon>
        <taxon>Eucarida</taxon>
        <taxon>Decapoda</taxon>
        <taxon>Pleocyemata</taxon>
        <taxon>Brachyura</taxon>
        <taxon>Eubrachyura</taxon>
        <taxon>Portunoidea</taxon>
        <taxon>Portunidae</taxon>
        <taxon>Portuninae</taxon>
        <taxon>Scylla</taxon>
    </lineage>
</organism>